<dbReference type="AlphaFoldDB" id="A0AAP0PUV6"/>
<dbReference type="Proteomes" id="UP001419268">
    <property type="component" value="Unassembled WGS sequence"/>
</dbReference>
<accession>A0AAP0PUV6</accession>
<evidence type="ECO:0000256" key="1">
    <source>
        <dbReference type="SAM" id="MobiDB-lite"/>
    </source>
</evidence>
<feature type="region of interest" description="Disordered" evidence="1">
    <location>
        <begin position="1"/>
        <end position="23"/>
    </location>
</feature>
<keyword evidence="3" id="KW-1185">Reference proteome</keyword>
<evidence type="ECO:0000313" key="2">
    <source>
        <dbReference type="EMBL" id="KAK9157283.1"/>
    </source>
</evidence>
<organism evidence="2 3">
    <name type="scientific">Stephania cephalantha</name>
    <dbReference type="NCBI Taxonomy" id="152367"/>
    <lineage>
        <taxon>Eukaryota</taxon>
        <taxon>Viridiplantae</taxon>
        <taxon>Streptophyta</taxon>
        <taxon>Embryophyta</taxon>
        <taxon>Tracheophyta</taxon>
        <taxon>Spermatophyta</taxon>
        <taxon>Magnoliopsida</taxon>
        <taxon>Ranunculales</taxon>
        <taxon>Menispermaceae</taxon>
        <taxon>Menispermoideae</taxon>
        <taxon>Cissampelideae</taxon>
        <taxon>Stephania</taxon>
    </lineage>
</organism>
<comment type="caution">
    <text evidence="2">The sequence shown here is derived from an EMBL/GenBank/DDBJ whole genome shotgun (WGS) entry which is preliminary data.</text>
</comment>
<sequence length="227" mass="24951">METTMAELQEGGDGSDSGSQYTVSAEDFHKPSNKFAVQGQQLADFISDMTMRMSAIGQYISTATISIAIVSTPEAHVVTTNDMQRWTDTVTARDNTPELSVAPTILIPPEILFVVVPIQIWVDATPALTEDNRNRKRGKGLKNMPEGSSSSGFEILVTTIVPCVHTSALAHAVASRLLSMLPNIMVSPTFVPDFVIEHLRLCNHYSNVSKLRVVETNLHWGYNRDSF</sequence>
<reference evidence="2 3" key="1">
    <citation type="submission" date="2024-01" db="EMBL/GenBank/DDBJ databases">
        <title>Genome assemblies of Stephania.</title>
        <authorList>
            <person name="Yang L."/>
        </authorList>
    </citation>
    <scope>NUCLEOTIDE SEQUENCE [LARGE SCALE GENOMIC DNA]</scope>
    <source>
        <strain evidence="2">JXDWG</strain>
        <tissue evidence="2">Leaf</tissue>
    </source>
</reference>
<proteinExistence type="predicted"/>
<evidence type="ECO:0000313" key="3">
    <source>
        <dbReference type="Proteomes" id="UP001419268"/>
    </source>
</evidence>
<gene>
    <name evidence="2" type="ORF">Scep_003857</name>
</gene>
<name>A0AAP0PUV6_9MAGN</name>
<protein>
    <submittedName>
        <fullName evidence="2">Uncharacterized protein</fullName>
    </submittedName>
</protein>
<dbReference type="EMBL" id="JBBNAG010000002">
    <property type="protein sequence ID" value="KAK9157283.1"/>
    <property type="molecule type" value="Genomic_DNA"/>
</dbReference>